<dbReference type="EMBL" id="SWJZ01000112">
    <property type="protein sequence ID" value="TKD13777.1"/>
    <property type="molecule type" value="Genomic_DNA"/>
</dbReference>
<dbReference type="RefSeq" id="WP_136909406.1">
    <property type="nucleotide sequence ID" value="NZ_SWJZ01000112.1"/>
</dbReference>
<proteinExistence type="predicted"/>
<dbReference type="Pfam" id="PF13304">
    <property type="entry name" value="AAA_21"/>
    <property type="match status" value="1"/>
</dbReference>
<sequence length="594" mass="65897">MPIIVDEVRISGFRGIRNFEMSLPRVAVLIGPNNSGKTSVLKALQLALGDYGRRLSDEDFHIDGNDERAEKIVVDVRIVPTNDEGGRESVFSKEWITEFGDRIRADATGNQFFAFRTTAQPQAAKTGFTIERHTLQEWVEYTKWLTVVPNSSLKFSSRSEFIPFVSIDAQRDIHQELNERSSFVGRVLSQVKYNKVDVDFLESMIADINKEAVSKSAPLARLKEQLNALNESFGGGGNAEVTPFPKKLRDLSKNFSVHFGNSAASSFSMEYHGMGTRSWASMLTVKAFTGLMAELHEDEAEPYHPIIAAEEPEAHLHPNAQRSLFAQLFDATGQAIVSTHSPYLAAMCSLPNLRSLSARGGHTQCYSLIDGLAEEELKSLHRQVIRDKGEILFAKALILFEGQTEDQVVPAMFERWFGATAFTKGVNLAAVNGRNYTPYLKLALSLGVPTVIVSDNDTKNGVSSKADVDAQIAKLTSEASLDLTPNWFRLEYLTDPNDFEAELVHSCGLRAEVIDSFMRMKEGFNPNPQFLAAQRAALEAKNDEQLIGEMRNSKTQYSGFLADVISENKLGKGREALVPQALQNAFTTIEGWLN</sequence>
<name>A0A4U1JMZ5_RHOCA</name>
<comment type="caution">
    <text evidence="3">The sequence shown here is derived from an EMBL/GenBank/DDBJ whole genome shotgun (WGS) entry which is preliminary data.</text>
</comment>
<dbReference type="CDD" id="cd01026">
    <property type="entry name" value="TOPRIM_OLD"/>
    <property type="match status" value="1"/>
</dbReference>
<evidence type="ECO:0000313" key="3">
    <source>
        <dbReference type="EMBL" id="TKD13777.1"/>
    </source>
</evidence>
<protein>
    <submittedName>
        <fullName evidence="3">DUF2813 domain-containing protein</fullName>
    </submittedName>
</protein>
<feature type="domain" description="OLD protein-like TOPRIM" evidence="2">
    <location>
        <begin position="392"/>
        <end position="457"/>
    </location>
</feature>
<evidence type="ECO:0000259" key="2">
    <source>
        <dbReference type="Pfam" id="PF20469"/>
    </source>
</evidence>
<gene>
    <name evidence="3" type="ORF">FBT96_18885</name>
</gene>
<dbReference type="Gene3D" id="3.40.50.300">
    <property type="entry name" value="P-loop containing nucleotide triphosphate hydrolases"/>
    <property type="match status" value="1"/>
</dbReference>
<dbReference type="PANTHER" id="PTHR43581">
    <property type="entry name" value="ATP/GTP PHOSPHATASE"/>
    <property type="match status" value="1"/>
</dbReference>
<evidence type="ECO:0000313" key="4">
    <source>
        <dbReference type="Proteomes" id="UP000310597"/>
    </source>
</evidence>
<dbReference type="InterPro" id="IPR003959">
    <property type="entry name" value="ATPase_AAA_core"/>
</dbReference>
<feature type="domain" description="ATPase AAA-type core" evidence="1">
    <location>
        <begin position="26"/>
        <end position="344"/>
    </location>
</feature>
<dbReference type="InterPro" id="IPR027417">
    <property type="entry name" value="P-loop_NTPase"/>
</dbReference>
<dbReference type="PANTHER" id="PTHR43581:SF2">
    <property type="entry name" value="EXCINUCLEASE ATPASE SUBUNIT"/>
    <property type="match status" value="1"/>
</dbReference>
<dbReference type="OrthoDB" id="9816534at2"/>
<dbReference type="AlphaFoldDB" id="A0A4U1JMZ5"/>
<accession>A0A4U1JMZ5</accession>
<dbReference type="InterPro" id="IPR034139">
    <property type="entry name" value="TOPRIM_OLD"/>
</dbReference>
<reference evidence="3 4" key="1">
    <citation type="submission" date="2019-04" db="EMBL/GenBank/DDBJ databases">
        <title>Draft Whole-Genome sequence of the purple photosynthetic bacterium Rhodobacter capsulatus SP108 with an indigenous class A beta-lactamase.</title>
        <authorList>
            <person name="Robertson S."/>
            <person name="Meyer T.E."/>
            <person name="Kyndt J.A."/>
        </authorList>
    </citation>
    <scope>NUCLEOTIDE SEQUENCE [LARGE SCALE GENOMIC DNA]</scope>
    <source>
        <strain evidence="3 4">SP108</strain>
    </source>
</reference>
<dbReference type="Pfam" id="PF20469">
    <property type="entry name" value="OLD-like_TOPRIM"/>
    <property type="match status" value="1"/>
</dbReference>
<organism evidence="3 4">
    <name type="scientific">Rhodobacter capsulatus</name>
    <name type="common">Rhodopseudomonas capsulata</name>
    <dbReference type="NCBI Taxonomy" id="1061"/>
    <lineage>
        <taxon>Bacteria</taxon>
        <taxon>Pseudomonadati</taxon>
        <taxon>Pseudomonadota</taxon>
        <taxon>Alphaproteobacteria</taxon>
        <taxon>Rhodobacterales</taxon>
        <taxon>Rhodobacter group</taxon>
        <taxon>Rhodobacter</taxon>
    </lineage>
</organism>
<dbReference type="SUPFAM" id="SSF52540">
    <property type="entry name" value="P-loop containing nucleoside triphosphate hydrolases"/>
    <property type="match status" value="1"/>
</dbReference>
<evidence type="ECO:0000259" key="1">
    <source>
        <dbReference type="Pfam" id="PF13304"/>
    </source>
</evidence>
<dbReference type="Proteomes" id="UP000310597">
    <property type="component" value="Unassembled WGS sequence"/>
</dbReference>
<dbReference type="InterPro" id="IPR051396">
    <property type="entry name" value="Bact_Antivir_Def_Nuclease"/>
</dbReference>